<protein>
    <submittedName>
        <fullName evidence="1">DUF6192 family protein</fullName>
    </submittedName>
</protein>
<dbReference type="AlphaFoldDB" id="A0AB39MCD1"/>
<proteinExistence type="predicted"/>
<dbReference type="EMBL" id="CP163431">
    <property type="protein sequence ID" value="XDQ02568.1"/>
    <property type="molecule type" value="Genomic_DNA"/>
</dbReference>
<sequence>MKDGRGVPDLVHGVTFTVHRILASVVEEDERWVVIEGAPFTLRTGARQWTARC</sequence>
<name>A0AB39MCD1_9ACTN</name>
<organism evidence="1">
    <name type="scientific">Streptomyces sp. R08</name>
    <dbReference type="NCBI Taxonomy" id="3238624"/>
    <lineage>
        <taxon>Bacteria</taxon>
        <taxon>Bacillati</taxon>
        <taxon>Actinomycetota</taxon>
        <taxon>Actinomycetes</taxon>
        <taxon>Kitasatosporales</taxon>
        <taxon>Streptomycetaceae</taxon>
        <taxon>Streptomyces</taxon>
    </lineage>
</organism>
<dbReference type="InterPro" id="IPR045683">
    <property type="entry name" value="DUF6192"/>
</dbReference>
<gene>
    <name evidence="1" type="ORF">AB5J58_21195</name>
</gene>
<evidence type="ECO:0000313" key="1">
    <source>
        <dbReference type="EMBL" id="XDQ02568.1"/>
    </source>
</evidence>
<dbReference type="RefSeq" id="WP_369188683.1">
    <property type="nucleotide sequence ID" value="NZ_CP163431.1"/>
</dbReference>
<dbReference type="Pfam" id="PF19691">
    <property type="entry name" value="DUF6192"/>
    <property type="match status" value="1"/>
</dbReference>
<reference evidence="1" key="1">
    <citation type="submission" date="2024-07" db="EMBL/GenBank/DDBJ databases">
        <authorList>
            <person name="Yu S.T."/>
        </authorList>
    </citation>
    <scope>NUCLEOTIDE SEQUENCE</scope>
    <source>
        <strain evidence="1">R08</strain>
    </source>
</reference>
<accession>A0AB39MCD1</accession>